<dbReference type="PANTHER" id="PTHR13136:SF11">
    <property type="entry name" value="TESTIS-EXPRESSED PROTEIN 30"/>
    <property type="match status" value="1"/>
</dbReference>
<name>A0A4D4IXE7_9PSEU</name>
<gene>
    <name evidence="2" type="ORF">GTS_06780</name>
</gene>
<reference evidence="3" key="1">
    <citation type="submission" date="2019-04" db="EMBL/GenBank/DDBJ databases">
        <title>Draft genome sequence of Pseudonocardiaceae bacterium SL3-2-4.</title>
        <authorList>
            <person name="Ningsih F."/>
            <person name="Yokota A."/>
            <person name="Sakai Y."/>
            <person name="Nanatani K."/>
            <person name="Yabe S."/>
            <person name="Oetari A."/>
            <person name="Sjamsuridzal W."/>
        </authorList>
    </citation>
    <scope>NUCLEOTIDE SEQUENCE [LARGE SCALE GENOMIC DNA]</scope>
    <source>
        <strain evidence="3">SL3-2-4</strain>
    </source>
</reference>
<dbReference type="SUPFAM" id="SSF53271">
    <property type="entry name" value="PRTase-like"/>
    <property type="match status" value="1"/>
</dbReference>
<evidence type="ECO:0000313" key="2">
    <source>
        <dbReference type="EMBL" id="GDY29045.1"/>
    </source>
</evidence>
<dbReference type="InterPro" id="IPR000836">
    <property type="entry name" value="PRTase_dom"/>
</dbReference>
<dbReference type="Gene3D" id="3.40.50.1820">
    <property type="entry name" value="alpha/beta hydrolase"/>
    <property type="match status" value="1"/>
</dbReference>
<dbReference type="RefSeq" id="WP_137812216.1">
    <property type="nucleotide sequence ID" value="NZ_BJFL01000002.1"/>
</dbReference>
<dbReference type="AlphaFoldDB" id="A0A4D4IXE7"/>
<dbReference type="EMBL" id="BJFL01000002">
    <property type="protein sequence ID" value="GDY29045.1"/>
    <property type="molecule type" value="Genomic_DNA"/>
</dbReference>
<dbReference type="GO" id="GO:0016740">
    <property type="term" value="F:transferase activity"/>
    <property type="evidence" value="ECO:0007669"/>
    <property type="project" value="UniProtKB-KW"/>
</dbReference>
<dbReference type="Gene3D" id="3.30.1310.20">
    <property type="entry name" value="PRTase-like"/>
    <property type="match status" value="1"/>
</dbReference>
<proteinExistence type="predicted"/>
<dbReference type="Pfam" id="PF00156">
    <property type="entry name" value="Pribosyltran"/>
    <property type="match status" value="1"/>
</dbReference>
<dbReference type="Gene3D" id="3.40.50.2020">
    <property type="match status" value="1"/>
</dbReference>
<comment type="caution">
    <text evidence="2">The sequence shown here is derived from an EMBL/GenBank/DDBJ whole genome shotgun (WGS) entry which is preliminary data.</text>
</comment>
<dbReference type="CDD" id="cd06223">
    <property type="entry name" value="PRTases_typeI"/>
    <property type="match status" value="1"/>
</dbReference>
<feature type="domain" description="Phosphoribosyltransferase" evidence="1">
    <location>
        <begin position="9"/>
        <end position="160"/>
    </location>
</feature>
<protein>
    <submittedName>
        <fullName evidence="2">Putative phosphoribosyl transferase</fullName>
    </submittedName>
</protein>
<evidence type="ECO:0000313" key="3">
    <source>
        <dbReference type="Proteomes" id="UP000298860"/>
    </source>
</evidence>
<organism evidence="2 3">
    <name type="scientific">Gandjariella thermophila</name>
    <dbReference type="NCBI Taxonomy" id="1931992"/>
    <lineage>
        <taxon>Bacteria</taxon>
        <taxon>Bacillati</taxon>
        <taxon>Actinomycetota</taxon>
        <taxon>Actinomycetes</taxon>
        <taxon>Pseudonocardiales</taxon>
        <taxon>Pseudonocardiaceae</taxon>
        <taxon>Gandjariella</taxon>
    </lineage>
</organism>
<dbReference type="InterPro" id="IPR026555">
    <property type="entry name" value="NSL3/Tex30"/>
</dbReference>
<keyword evidence="3" id="KW-1185">Reference proteome</keyword>
<dbReference type="OrthoDB" id="9810066at2"/>
<dbReference type="InterPro" id="IPR029057">
    <property type="entry name" value="PRTase-like"/>
</dbReference>
<sequence length="440" mass="46194">MRFRDRRDAGRELAERLVHLRYQRPVVVGLPRGGVVVARQVAAGLGAPLDVVVVRRVAAARDPDAPVGAVGEGGVYVLNHDLLRQLRVSTAEVARAALRERSEVDRRAALFRSGRPGLDLRGRTVIVVDDGIVTGASVSTALRVVRAMGAHRVVLAVPVAATGVLELLAEEADEVVCLRAPRQVGSVAAWYREFGAVGDQRVVELLAQQPPPPGGGAETSRRPAVDERVEVPAGGHLRLPGHLAVPAGATGLVIFAHGSGSSRHSPRHRRLAAELHAAGLGTLLLDLLHASEEAAGQPVFDVPLLAARLAAATDLVSADGRLDDPPIGYFGFGTGAAAALWAAGRPDPRVRAVVCRGGRLDLADEHLDRVAAPTLLVVGGHDEPGLRRNRAGQRLLRCPNELVVVPGSGALFAEQGALDRVAELAAEWFLAHLPATAAVS</sequence>
<dbReference type="Proteomes" id="UP000298860">
    <property type="component" value="Unassembled WGS sequence"/>
</dbReference>
<keyword evidence="2" id="KW-0808">Transferase</keyword>
<evidence type="ECO:0000259" key="1">
    <source>
        <dbReference type="Pfam" id="PF00156"/>
    </source>
</evidence>
<dbReference type="PANTHER" id="PTHR13136">
    <property type="entry name" value="TESTIS DEVELOPMENT PROTEIN PRTD"/>
    <property type="match status" value="1"/>
</dbReference>
<dbReference type="InterPro" id="IPR029058">
    <property type="entry name" value="AB_hydrolase_fold"/>
</dbReference>
<dbReference type="SUPFAM" id="SSF53474">
    <property type="entry name" value="alpha/beta-Hydrolases"/>
    <property type="match status" value="1"/>
</dbReference>
<accession>A0A4D4IXE7</accession>